<dbReference type="InterPro" id="IPR037914">
    <property type="entry name" value="SpoVT-AbrB_sf"/>
</dbReference>
<dbReference type="GO" id="GO:0003677">
    <property type="term" value="F:DNA binding"/>
    <property type="evidence" value="ECO:0007669"/>
    <property type="project" value="InterPro"/>
</dbReference>
<feature type="domain" description="SpoVT-AbrB" evidence="1">
    <location>
        <begin position="10"/>
        <end position="55"/>
    </location>
</feature>
<dbReference type="InterPro" id="IPR007159">
    <property type="entry name" value="SpoVT-AbrB_dom"/>
</dbReference>
<evidence type="ECO:0000313" key="2">
    <source>
        <dbReference type="EMBL" id="SNS94203.1"/>
    </source>
</evidence>
<dbReference type="Proteomes" id="UP000198339">
    <property type="component" value="Unassembled WGS sequence"/>
</dbReference>
<keyword evidence="3" id="KW-1185">Reference proteome</keyword>
<reference evidence="2 3" key="1">
    <citation type="submission" date="2017-06" db="EMBL/GenBank/DDBJ databases">
        <authorList>
            <person name="Kim H.J."/>
            <person name="Triplett B.A."/>
        </authorList>
    </citation>
    <scope>NUCLEOTIDE SEQUENCE [LARGE SCALE GENOMIC DNA]</scope>
    <source>
        <strain evidence="2 3">DS15</strain>
    </source>
</reference>
<organism evidence="2 3">
    <name type="scientific">Sphingopyxis indica</name>
    <dbReference type="NCBI Taxonomy" id="436663"/>
    <lineage>
        <taxon>Bacteria</taxon>
        <taxon>Pseudomonadati</taxon>
        <taxon>Pseudomonadota</taxon>
        <taxon>Alphaproteobacteria</taxon>
        <taxon>Sphingomonadales</taxon>
        <taxon>Sphingomonadaceae</taxon>
        <taxon>Sphingopyxis</taxon>
    </lineage>
</organism>
<protein>
    <submittedName>
        <fullName evidence="2">Looped-hinge helix DNA binding domain-containing protein, AbrB family</fullName>
    </submittedName>
</protein>
<dbReference type="AlphaFoldDB" id="A0A239IMD5"/>
<accession>A0A239IMD5</accession>
<name>A0A239IMD5_9SPHN</name>
<evidence type="ECO:0000259" key="1">
    <source>
        <dbReference type="SMART" id="SM00966"/>
    </source>
</evidence>
<gene>
    <name evidence="2" type="ORF">SAMN06295955_10844</name>
</gene>
<sequence length="91" mass="9705">MATAQDRLTTVISTKGQVILPKAIRDLRHWPAGTRLTVESTSEGVLLKPEPAFAPATVEAVFGSLAFEGRAKSIDEMDAAVAAEAARRARD</sequence>
<dbReference type="RefSeq" id="WP_245836737.1">
    <property type="nucleotide sequence ID" value="NZ_FZPA01000008.1"/>
</dbReference>
<dbReference type="SUPFAM" id="SSF89447">
    <property type="entry name" value="AbrB/MazE/MraZ-like"/>
    <property type="match status" value="1"/>
</dbReference>
<dbReference type="SMART" id="SM00966">
    <property type="entry name" value="SpoVT_AbrB"/>
    <property type="match status" value="1"/>
</dbReference>
<evidence type="ECO:0000313" key="3">
    <source>
        <dbReference type="Proteomes" id="UP000198339"/>
    </source>
</evidence>
<proteinExistence type="predicted"/>
<dbReference type="NCBIfam" id="TIGR01439">
    <property type="entry name" value="lp_hng_hel_AbrB"/>
    <property type="match status" value="1"/>
</dbReference>
<dbReference type="EMBL" id="FZPA01000008">
    <property type="protein sequence ID" value="SNS94203.1"/>
    <property type="molecule type" value="Genomic_DNA"/>
</dbReference>